<feature type="region of interest" description="Disordered" evidence="1">
    <location>
        <begin position="335"/>
        <end position="377"/>
    </location>
</feature>
<dbReference type="EMBL" id="LK934631">
    <property type="protein sequence ID" value="CDU16234.1"/>
    <property type="molecule type" value="Genomic_DNA"/>
</dbReference>
<dbReference type="PANTHER" id="PTHR36593:SF1">
    <property type="entry name" value="EXPORTED SERINE_THREONINE PROTEIN KINASE"/>
    <property type="match status" value="1"/>
</dbReference>
<accession>A0A078K3X6</accession>
<evidence type="ECO:0000313" key="3">
    <source>
        <dbReference type="EMBL" id="VTZ72426.1"/>
    </source>
</evidence>
<dbReference type="Proteomes" id="UP000072904">
    <property type="component" value="Chromosome 3"/>
</dbReference>
<dbReference type="OrthoDB" id="372660at2759"/>
<feature type="compositionally biased region" description="Low complexity" evidence="1">
    <location>
        <begin position="366"/>
        <end position="377"/>
    </location>
</feature>
<dbReference type="OMA" id="MKDIMHI"/>
<protein>
    <submittedName>
        <fullName evidence="2">Uncharacterized protein</fullName>
    </submittedName>
</protein>
<sequence length="983" mass="111448">MSESHITNISTNGYKDKTISMYYQNECEKNEYNKYVLDIYNVNCRNITRENNISKGDQEKIQKNYILNTLEDVANIYNMQNKNDENGKLQNQNDGNGKLEKGMNGYTKSKSVKKLKGKVLTKDSISRDNFSITNEKIENKFVDNNNKNNNNNSGNVCTSNCGINNIVDGNVDNKILKYYDNINNNQVSNNLLRSNENLFNTKIEMNNPVLHIVGNVGNVGNVGSINSIGSVGSVGSASNSLIQSGNVGNVGNVGNYNSSDISQGGGGNNNNREGSNKVSPYRLNSVNLNMLNKKYNYNMNSGNGNTNVLKLIYRNDQHPNIKNGDSPLYLINGEYNKNMNRNNTSSNSTKSSSNHSTNSILSFRGVNNNEKNSNNLKNLVNKDNYGYVEPIQNSFESFRPIINPIAQGKNIKNVGNLKHSNNVSQTFKINNNENVRNVGMHMVPNGVRSGVISGGVNGVVSGGVNGGDMGIYINSKHPSMCSLDSKNNYNREMASSKNQQNNIGTDFEGNYKSAKDMMPLHDNNMSQHKLVDGKIKIMHPRDGKVMADSVRSDANNGGNGSGGSGEVNRVVNMVGKIKPNFVIPKNVNINPNNNFSEYQREIHNSKIIKMNNNISNIKNDIVNDINSYMYGNKLNIDIRNDSKTMMKDIKKNRREYLVEPYKKINQDNYHIVKNILFNRNLIHPQIVNGSYISNCNIRRNSNSSVASNLSNNSNMINYGNIFYLDNKVGFKNVLKPNSQLYKDISILNNTKNKNPNELLKKKKKKIITKYEVKYFLVNTVKAIGCVLKKWKTKKMGIYFWFHIQCIESEKDLDFYINIFNFLFEIITGKNIYYQHNNINNIINIFKEFILYDCKHIFKKIIKILNNYAKKNSKHFSIFGNLKEDLLNVNKSLLLNESEQKSFLTSSDNLIPSTSQQVQNDVNNFENQDNKKNNFLEYLFNSIKDNYYSLEKNNTGKLYLSNMFSGFSELNYNEIFNVFLKQPN</sequence>
<dbReference type="VEuPathDB" id="PlasmoDB:PYYM_0305000"/>
<dbReference type="RefSeq" id="XP_726069.2">
    <property type="nucleotide sequence ID" value="XM_720976.2"/>
</dbReference>
<feature type="region of interest" description="Disordered" evidence="1">
    <location>
        <begin position="81"/>
        <end position="105"/>
    </location>
</feature>
<feature type="compositionally biased region" description="Low complexity" evidence="1">
    <location>
        <begin position="336"/>
        <end position="359"/>
    </location>
</feature>
<evidence type="ECO:0000313" key="5">
    <source>
        <dbReference type="Proteomes" id="UP000072904"/>
    </source>
</evidence>
<organism evidence="2 5">
    <name type="scientific">Plasmodium yoelii</name>
    <dbReference type="NCBI Taxonomy" id="5861"/>
    <lineage>
        <taxon>Eukaryota</taxon>
        <taxon>Sar</taxon>
        <taxon>Alveolata</taxon>
        <taxon>Apicomplexa</taxon>
        <taxon>Aconoidasida</taxon>
        <taxon>Haemosporida</taxon>
        <taxon>Plasmodiidae</taxon>
        <taxon>Plasmodium</taxon>
        <taxon>Plasmodium (Vinckeia)</taxon>
    </lineage>
</organism>
<evidence type="ECO:0000313" key="4">
    <source>
        <dbReference type="Proteomes" id="UP000072874"/>
    </source>
</evidence>
<dbReference type="VEuPathDB" id="PlasmoDB:Py17XNL_000303622"/>
<gene>
    <name evidence="3" type="ORF">PY17X_0304700</name>
    <name evidence="2" type="ORF">PYYM_0305000</name>
</gene>
<dbReference type="EMBL" id="LM993657">
    <property type="protein sequence ID" value="VTZ72426.1"/>
    <property type="molecule type" value="Genomic_DNA"/>
</dbReference>
<dbReference type="VEuPathDB" id="PlasmoDB:PY17X_0304700"/>
<dbReference type="PANTHER" id="PTHR36593">
    <property type="entry name" value="EXPORTED SERINE/THREONINE PROTEIN KINASE"/>
    <property type="match status" value="1"/>
</dbReference>
<reference evidence="4 5" key="1">
    <citation type="journal article" date="2014" name="BMC Biol.">
        <title>A comprehensive evaluation of rodent malaria parasite genomes and gene expression.</title>
        <authorList>
            <person name="Otto T.D."/>
            <person name="Bohme U."/>
            <person name="Jackson A.P."/>
            <person name="Hunt M."/>
            <person name="Franke-Fayard B."/>
            <person name="Hoeijmakers W.A."/>
            <person name="Religa A.A."/>
            <person name="Robertson L."/>
            <person name="Sanders M."/>
            <person name="Ogun S.A."/>
            <person name="Cunningham D."/>
            <person name="Erhart A."/>
            <person name="Billker O."/>
            <person name="Khan S.M."/>
            <person name="Stunnenberg H.G."/>
            <person name="Langhorne J."/>
            <person name="Holder A.A."/>
            <person name="Waters A.P."/>
            <person name="Newbold C.I."/>
            <person name="Pain A."/>
            <person name="Berriman M."/>
            <person name="Janse C.J."/>
        </authorList>
    </citation>
    <scope>NUCLEOTIDE SEQUENCE [LARGE SCALE GENOMIC DNA]</scope>
    <source>
        <strain evidence="3 4">17X</strain>
        <strain evidence="2 5">YM</strain>
    </source>
</reference>
<evidence type="ECO:0000313" key="2">
    <source>
        <dbReference type="EMBL" id="CDU16234.1"/>
    </source>
</evidence>
<evidence type="ECO:0000256" key="1">
    <source>
        <dbReference type="SAM" id="MobiDB-lite"/>
    </source>
</evidence>
<dbReference type="GeneID" id="3791409"/>
<dbReference type="Proteomes" id="UP000072874">
    <property type="component" value="Chromosome 3"/>
</dbReference>
<reference evidence="3" key="3">
    <citation type="submission" date="2014-05" db="EMBL/GenBank/DDBJ databases">
        <authorList>
            <person name="Aslett M.A."/>
            <person name="De Silva N."/>
        </authorList>
    </citation>
    <scope>NUCLEOTIDE SEQUENCE</scope>
    <source>
        <strain evidence="3">17X</strain>
    </source>
</reference>
<dbReference type="VEuPathDB" id="PlasmoDB:PY00070"/>
<dbReference type="KEGG" id="pyo:PY17X_0304700"/>
<proteinExistence type="predicted"/>
<name>A0A078K3X6_PLAYE</name>
<dbReference type="AlphaFoldDB" id="A0A078K3X6"/>
<feature type="compositionally biased region" description="Low complexity" evidence="1">
    <location>
        <begin position="269"/>
        <end position="279"/>
    </location>
</feature>
<reference evidence="2" key="2">
    <citation type="submission" date="2014-05" db="EMBL/GenBank/DDBJ databases">
        <authorList>
            <person name="Aslett A.Martin."/>
            <person name="De Silva Nishadi"/>
        </authorList>
    </citation>
    <scope>NUCLEOTIDE SEQUENCE</scope>
    <source>
        <strain evidence="2">YM</strain>
    </source>
</reference>
<reference evidence="3" key="4">
    <citation type="submission" date="2019-05" db="EMBL/GenBank/DDBJ databases">
        <authorList>
            <consortium name="Pathogen Informatics"/>
        </authorList>
    </citation>
    <scope>NUCLEOTIDE SEQUENCE</scope>
    <source>
        <strain evidence="3">17X</strain>
    </source>
</reference>
<feature type="region of interest" description="Disordered" evidence="1">
    <location>
        <begin position="258"/>
        <end position="279"/>
    </location>
</feature>